<evidence type="ECO:0000313" key="2">
    <source>
        <dbReference type="EMBL" id="MBB3192640.1"/>
    </source>
</evidence>
<sequence>MSHYEPGNVFIRLSSENARQGKLGTKHTKETKGEMSAVREGKPNGQKCKTRSVPAWNNGKAGSADHGNSISVG</sequence>
<protein>
    <submittedName>
        <fullName evidence="2">Uncharacterized protein</fullName>
    </submittedName>
</protein>
<accession>A0ABR6GKQ1</accession>
<dbReference type="Proteomes" id="UP000574369">
    <property type="component" value="Unassembled WGS sequence"/>
</dbReference>
<reference evidence="2 3" key="1">
    <citation type="submission" date="2020-08" db="EMBL/GenBank/DDBJ databases">
        <title>Genomic Encyclopedia of Type Strains, Phase III (KMG-III): the genomes of soil and plant-associated and newly described type strains.</title>
        <authorList>
            <person name="Whitman W."/>
        </authorList>
    </citation>
    <scope>NUCLEOTIDE SEQUENCE [LARGE SCALE GENOMIC DNA]</scope>
    <source>
        <strain evidence="2 3">CECT 7247</strain>
    </source>
</reference>
<keyword evidence="3" id="KW-1185">Reference proteome</keyword>
<name>A0ABR6GKQ1_9BURK</name>
<organism evidence="2 3">
    <name type="scientific">Roseateles terrae</name>
    <dbReference type="NCBI Taxonomy" id="431060"/>
    <lineage>
        <taxon>Bacteria</taxon>
        <taxon>Pseudomonadati</taxon>
        <taxon>Pseudomonadota</taxon>
        <taxon>Betaproteobacteria</taxon>
        <taxon>Burkholderiales</taxon>
        <taxon>Sphaerotilaceae</taxon>
        <taxon>Roseateles</taxon>
    </lineage>
</organism>
<feature type="compositionally biased region" description="Basic and acidic residues" evidence="1">
    <location>
        <begin position="27"/>
        <end position="42"/>
    </location>
</feature>
<evidence type="ECO:0000313" key="3">
    <source>
        <dbReference type="Proteomes" id="UP000574369"/>
    </source>
</evidence>
<dbReference type="RefSeq" id="WP_088449653.1">
    <property type="nucleotide sequence ID" value="NZ_JACHXO010000001.1"/>
</dbReference>
<proteinExistence type="predicted"/>
<dbReference type="EMBL" id="JACHXO010000001">
    <property type="protein sequence ID" value="MBB3192640.1"/>
    <property type="molecule type" value="Genomic_DNA"/>
</dbReference>
<comment type="caution">
    <text evidence="2">The sequence shown here is derived from an EMBL/GenBank/DDBJ whole genome shotgun (WGS) entry which is preliminary data.</text>
</comment>
<gene>
    <name evidence="2" type="ORF">FHS28_000005</name>
</gene>
<feature type="region of interest" description="Disordered" evidence="1">
    <location>
        <begin position="15"/>
        <end position="73"/>
    </location>
</feature>
<evidence type="ECO:0000256" key="1">
    <source>
        <dbReference type="SAM" id="MobiDB-lite"/>
    </source>
</evidence>